<dbReference type="PANTHER" id="PTHR24291:SF50">
    <property type="entry name" value="BIFUNCTIONAL ALBAFLAVENONE MONOOXYGENASE_TERPENE SYNTHASE"/>
    <property type="match status" value="1"/>
</dbReference>
<dbReference type="EMBL" id="CAJVPK010000858">
    <property type="protein sequence ID" value="CAG8554887.1"/>
    <property type="molecule type" value="Genomic_DNA"/>
</dbReference>
<dbReference type="Gene3D" id="1.10.630.10">
    <property type="entry name" value="Cytochrome P450"/>
    <property type="match status" value="1"/>
</dbReference>
<dbReference type="GO" id="GO:0020037">
    <property type="term" value="F:heme binding"/>
    <property type="evidence" value="ECO:0007669"/>
    <property type="project" value="InterPro"/>
</dbReference>
<gene>
    <name evidence="7" type="ORF">DEBURN_LOCUS7290</name>
</gene>
<keyword evidence="2" id="KW-0349">Heme</keyword>
<accession>A0A9N9FTD8</accession>
<evidence type="ECO:0000256" key="6">
    <source>
        <dbReference type="ARBA" id="ARBA00023033"/>
    </source>
</evidence>
<name>A0A9N9FTD8_9GLOM</name>
<protein>
    <submittedName>
        <fullName evidence="7">10744_t:CDS:1</fullName>
    </submittedName>
</protein>
<dbReference type="InterPro" id="IPR036396">
    <property type="entry name" value="Cyt_P450_sf"/>
</dbReference>
<sequence length="567" mass="66947">TVIQETSILISDNFIANERVDRAEFLRKYWPTALEVSGDIEALFYRSYKEYGHNGIYELTIAEKRQIVITHVEHIESILKHAPRLANDGLLDLFDLYKKRMKYLQKIIESGEFIESINVFVSDNQFIGRNRQKKRKEIEYNNNSDFKSRQLDPLTSLIITNTPYDPQILHYQDQLQIQDIDACFYKLNKEYGRDGLYELNIAGRRQIVITRAEYIETLLRHVTRSANDGLLDLFDLDKKGLGLNHDYNRWKFNRRIFSQAIMSLTSSTYSPKLSKIENGLFEEMSNYWIDLKQKDENVIIIDMAAWTRRFICDFISTLTTEKRTNTIHYYYRKLKNEVITKEMIESEEFIENINVFVSNNQFLFAPKHINNLPFIKNRVKRLLDNNHFFYKRLEEIIRRKRKEIEYNNNSDFKSKQLDLLTSLIITNTPNDPQPQKNVDPSLSRPMTDAEIRGVMFDAFYAATDTTANIFCFILYYISHNPNVKKKLLEEIKSVFNDDPNRQVTIDDLEKLKYCEAIIKETSRIRPTVGMISRYIDMQAPLNVETSTITICKELNIKLIPREFKTHP</sequence>
<organism evidence="7 8">
    <name type="scientific">Diversispora eburnea</name>
    <dbReference type="NCBI Taxonomy" id="1213867"/>
    <lineage>
        <taxon>Eukaryota</taxon>
        <taxon>Fungi</taxon>
        <taxon>Fungi incertae sedis</taxon>
        <taxon>Mucoromycota</taxon>
        <taxon>Glomeromycotina</taxon>
        <taxon>Glomeromycetes</taxon>
        <taxon>Diversisporales</taxon>
        <taxon>Diversisporaceae</taxon>
        <taxon>Diversispora</taxon>
    </lineage>
</organism>
<evidence type="ECO:0000256" key="4">
    <source>
        <dbReference type="ARBA" id="ARBA00023002"/>
    </source>
</evidence>
<dbReference type="GO" id="GO:0004497">
    <property type="term" value="F:monooxygenase activity"/>
    <property type="evidence" value="ECO:0007669"/>
    <property type="project" value="UniProtKB-KW"/>
</dbReference>
<evidence type="ECO:0000313" key="7">
    <source>
        <dbReference type="EMBL" id="CAG8554887.1"/>
    </source>
</evidence>
<evidence type="ECO:0000256" key="3">
    <source>
        <dbReference type="ARBA" id="ARBA00022723"/>
    </source>
</evidence>
<proteinExistence type="inferred from homology"/>
<dbReference type="GO" id="GO:0005506">
    <property type="term" value="F:iron ion binding"/>
    <property type="evidence" value="ECO:0007669"/>
    <property type="project" value="InterPro"/>
</dbReference>
<keyword evidence="8" id="KW-1185">Reference proteome</keyword>
<dbReference type="SUPFAM" id="SSF48264">
    <property type="entry name" value="Cytochrome P450"/>
    <property type="match status" value="1"/>
</dbReference>
<dbReference type="GO" id="GO:0016705">
    <property type="term" value="F:oxidoreductase activity, acting on paired donors, with incorporation or reduction of molecular oxygen"/>
    <property type="evidence" value="ECO:0007669"/>
    <property type="project" value="InterPro"/>
</dbReference>
<evidence type="ECO:0000256" key="2">
    <source>
        <dbReference type="ARBA" id="ARBA00022617"/>
    </source>
</evidence>
<dbReference type="AlphaFoldDB" id="A0A9N9FTD8"/>
<dbReference type="PANTHER" id="PTHR24291">
    <property type="entry name" value="CYTOCHROME P450 FAMILY 4"/>
    <property type="match status" value="1"/>
</dbReference>
<dbReference type="PRINTS" id="PR00463">
    <property type="entry name" value="EP450I"/>
</dbReference>
<evidence type="ECO:0000256" key="1">
    <source>
        <dbReference type="ARBA" id="ARBA00010617"/>
    </source>
</evidence>
<keyword evidence="5" id="KW-0408">Iron</keyword>
<keyword evidence="4" id="KW-0560">Oxidoreductase</keyword>
<dbReference type="Pfam" id="PF00067">
    <property type="entry name" value="p450"/>
    <property type="match status" value="1"/>
</dbReference>
<dbReference type="InterPro" id="IPR001128">
    <property type="entry name" value="Cyt_P450"/>
</dbReference>
<evidence type="ECO:0000256" key="5">
    <source>
        <dbReference type="ARBA" id="ARBA00023004"/>
    </source>
</evidence>
<evidence type="ECO:0000313" key="8">
    <source>
        <dbReference type="Proteomes" id="UP000789706"/>
    </source>
</evidence>
<reference evidence="7" key="1">
    <citation type="submission" date="2021-06" db="EMBL/GenBank/DDBJ databases">
        <authorList>
            <person name="Kallberg Y."/>
            <person name="Tangrot J."/>
            <person name="Rosling A."/>
        </authorList>
    </citation>
    <scope>NUCLEOTIDE SEQUENCE</scope>
    <source>
        <strain evidence="7">AZ414A</strain>
    </source>
</reference>
<keyword evidence="6" id="KW-0503">Monooxygenase</keyword>
<comment type="caution">
    <text evidence="7">The sequence shown here is derived from an EMBL/GenBank/DDBJ whole genome shotgun (WGS) entry which is preliminary data.</text>
</comment>
<dbReference type="OrthoDB" id="1470350at2759"/>
<dbReference type="Proteomes" id="UP000789706">
    <property type="component" value="Unassembled WGS sequence"/>
</dbReference>
<keyword evidence="3" id="KW-0479">Metal-binding</keyword>
<dbReference type="InterPro" id="IPR002401">
    <property type="entry name" value="Cyt_P450_E_grp-I"/>
</dbReference>
<comment type="similarity">
    <text evidence="1">Belongs to the cytochrome P450 family.</text>
</comment>
<feature type="non-terminal residue" evidence="7">
    <location>
        <position position="567"/>
    </location>
</feature>
<dbReference type="InterPro" id="IPR050196">
    <property type="entry name" value="Cytochrome_P450_Monoox"/>
</dbReference>